<dbReference type="FunFam" id="3.30.70.330:FF:000145">
    <property type="entry name" value="Putative RNP domain-containing protein"/>
    <property type="match status" value="1"/>
</dbReference>
<dbReference type="PANTHER" id="PTHR23003:SF64">
    <property type="entry name" value="RRM DOMAIN-CONTAINING PROTEIN"/>
    <property type="match status" value="1"/>
</dbReference>
<dbReference type="EMBL" id="JABBWG010000004">
    <property type="protein sequence ID" value="KAG1823410.1"/>
    <property type="molecule type" value="Genomic_DNA"/>
</dbReference>
<dbReference type="InterPro" id="IPR050374">
    <property type="entry name" value="RRT5_SRSF_SR"/>
</dbReference>
<keyword evidence="5" id="KW-1185">Reference proteome</keyword>
<feature type="domain" description="RRM" evidence="3">
    <location>
        <begin position="145"/>
        <end position="207"/>
    </location>
</feature>
<feature type="domain" description="RRM" evidence="3">
    <location>
        <begin position="22"/>
        <end position="99"/>
    </location>
</feature>
<dbReference type="OrthoDB" id="1049195at2759"/>
<dbReference type="PANTHER" id="PTHR23003">
    <property type="entry name" value="RNA RECOGNITION MOTIF RRM DOMAIN CONTAINING PROTEIN"/>
    <property type="match status" value="1"/>
</dbReference>
<dbReference type="Gene3D" id="3.30.70.330">
    <property type="match status" value="2"/>
</dbReference>
<evidence type="ECO:0000313" key="5">
    <source>
        <dbReference type="Proteomes" id="UP000807769"/>
    </source>
</evidence>
<dbReference type="GO" id="GO:1990904">
    <property type="term" value="C:ribonucleoprotein complex"/>
    <property type="evidence" value="ECO:0007669"/>
    <property type="project" value="TreeGrafter"/>
</dbReference>
<evidence type="ECO:0000259" key="3">
    <source>
        <dbReference type="PROSITE" id="PS50102"/>
    </source>
</evidence>
<reference evidence="4" key="1">
    <citation type="journal article" date="2020" name="New Phytol.">
        <title>Comparative genomics reveals dynamic genome evolution in host specialist ectomycorrhizal fungi.</title>
        <authorList>
            <person name="Lofgren L.A."/>
            <person name="Nguyen N.H."/>
            <person name="Vilgalys R."/>
            <person name="Ruytinx J."/>
            <person name="Liao H.L."/>
            <person name="Branco S."/>
            <person name="Kuo A."/>
            <person name="LaButti K."/>
            <person name="Lipzen A."/>
            <person name="Andreopoulos W."/>
            <person name="Pangilinan J."/>
            <person name="Riley R."/>
            <person name="Hundley H."/>
            <person name="Na H."/>
            <person name="Barry K."/>
            <person name="Grigoriev I.V."/>
            <person name="Stajich J.E."/>
            <person name="Kennedy P.G."/>
        </authorList>
    </citation>
    <scope>NUCLEOTIDE SEQUENCE</scope>
    <source>
        <strain evidence="4">MN1</strain>
    </source>
</reference>
<dbReference type="GO" id="GO:0005737">
    <property type="term" value="C:cytoplasm"/>
    <property type="evidence" value="ECO:0007669"/>
    <property type="project" value="TreeGrafter"/>
</dbReference>
<dbReference type="InterPro" id="IPR035979">
    <property type="entry name" value="RBD_domain_sf"/>
</dbReference>
<dbReference type="InterPro" id="IPR012677">
    <property type="entry name" value="Nucleotide-bd_a/b_plait_sf"/>
</dbReference>
<dbReference type="PROSITE" id="PS50102">
    <property type="entry name" value="RRM"/>
    <property type="match status" value="2"/>
</dbReference>
<dbReference type="SMART" id="SM00360">
    <property type="entry name" value="RRM"/>
    <property type="match status" value="2"/>
</dbReference>
<comment type="caution">
    <text evidence="4">The sequence shown here is derived from an EMBL/GenBank/DDBJ whole genome shotgun (WGS) entry which is preliminary data.</text>
</comment>
<accession>A0A9P7JHS6</accession>
<dbReference type="Pfam" id="PF00076">
    <property type="entry name" value="RRM_1"/>
    <property type="match status" value="2"/>
</dbReference>
<keyword evidence="1 2" id="KW-0694">RNA-binding</keyword>
<evidence type="ECO:0000313" key="4">
    <source>
        <dbReference type="EMBL" id="KAG1823410.1"/>
    </source>
</evidence>
<dbReference type="GO" id="GO:0005634">
    <property type="term" value="C:nucleus"/>
    <property type="evidence" value="ECO:0007669"/>
    <property type="project" value="TreeGrafter"/>
</dbReference>
<gene>
    <name evidence="4" type="ORF">BJ212DRAFT_1262467</name>
</gene>
<dbReference type="GeneID" id="64624283"/>
<dbReference type="AlphaFoldDB" id="A0A9P7JHS6"/>
<organism evidence="4 5">
    <name type="scientific">Suillus subaureus</name>
    <dbReference type="NCBI Taxonomy" id="48587"/>
    <lineage>
        <taxon>Eukaryota</taxon>
        <taxon>Fungi</taxon>
        <taxon>Dikarya</taxon>
        <taxon>Basidiomycota</taxon>
        <taxon>Agaricomycotina</taxon>
        <taxon>Agaricomycetes</taxon>
        <taxon>Agaricomycetidae</taxon>
        <taxon>Boletales</taxon>
        <taxon>Suillineae</taxon>
        <taxon>Suillaceae</taxon>
        <taxon>Suillus</taxon>
    </lineage>
</organism>
<dbReference type="SUPFAM" id="SSF54928">
    <property type="entry name" value="RNA-binding domain, RBD"/>
    <property type="match status" value="1"/>
</dbReference>
<evidence type="ECO:0000256" key="1">
    <source>
        <dbReference type="ARBA" id="ARBA00022884"/>
    </source>
</evidence>
<name>A0A9P7JHS6_9AGAM</name>
<dbReference type="Proteomes" id="UP000807769">
    <property type="component" value="Unassembled WGS sequence"/>
</dbReference>
<proteinExistence type="predicted"/>
<evidence type="ECO:0000256" key="2">
    <source>
        <dbReference type="PROSITE-ProRule" id="PRU00176"/>
    </source>
</evidence>
<dbReference type="GO" id="GO:0003729">
    <property type="term" value="F:mRNA binding"/>
    <property type="evidence" value="ECO:0007669"/>
    <property type="project" value="TreeGrafter"/>
</dbReference>
<dbReference type="RefSeq" id="XP_041197470.1">
    <property type="nucleotide sequence ID" value="XM_041330266.1"/>
</dbReference>
<dbReference type="InterPro" id="IPR000504">
    <property type="entry name" value="RRM_dom"/>
</dbReference>
<protein>
    <recommendedName>
        <fullName evidence="3">RRM domain-containing protein</fullName>
    </recommendedName>
</protein>
<sequence>MATSSTNSQDSRQLAPLRDTRAQLFVGNLPYRVRWQDLKDLFRRAGTVLRADVSLGPDNRSRGYGTVLLATAEDAGRAIDMLNGYCWQTRVLEVRPDRLGASVDEMGASLAIRGANGHPSGFSSSGKLYDENTFGQDVVGGTGMKSLFVGNLPFHIQWQDLKDLFRAAGAVARADVTVGPDGRSRGFGTVSFLTEDGAERARRMFDGCVAAFFMTYDAPSGFMCTSLSCSHFDHKIFSLCSGTTLDRNPSMLSCSVNQFCLMY</sequence>